<feature type="region of interest" description="Disordered" evidence="1">
    <location>
        <begin position="111"/>
        <end position="262"/>
    </location>
</feature>
<sequence length="490" mass="55396">MSESLGPLFTVEGAVVDARGRLKNLAYVEFITKFNAESRDRSQHPFPASPGLRAEECELSQLRCWEDKKGAGWVAQGQGKSAWFSLSSWGSWRLALLLAKLQRDLWQRGAQENPAGEAEGPAKRPRKSSHSSTPKEAKGGGRGKGRPKNEETPSTEAQKPAEQPEKKDENAKVRRGPGRPKKDTPKEVPSSKAQGPLEQEQKDKEHKDEVKVHRGPGRPKKETPKEVPLSSEPHGPTEKPPERNDEEDREDPKASARARLAAAAEEDLPQLVAEGLLVNLVRAKGWHLIFNPKWEGDRWRKMLQDLQSGADFSLEELHQEVRQKLRRQATGQKLANSRLHRERAEQRRREQQESQARPAPRPSPAPEWRAPERVPGCTCGRPIHSERCRLFRPRMRPEEEARSRARKPQRPEGPAATCRAVPSMTAAQRKVLKLENYIKSQPKALQKTLWKRALLRYHPDKALAQSEASEPKSAEVFIEVKRKYDLFVSG</sequence>
<evidence type="ECO:0000313" key="3">
    <source>
        <dbReference type="EMBL" id="CAL4784269.1"/>
    </source>
</evidence>
<protein>
    <submittedName>
        <fullName evidence="3">TFIIS N-terminal domain-containing protein</fullName>
    </submittedName>
</protein>
<feature type="region of interest" description="Disordered" evidence="1">
    <location>
        <begin position="324"/>
        <end position="376"/>
    </location>
</feature>
<dbReference type="EMBL" id="CAMXCT030002269">
    <property type="protein sequence ID" value="CAL4784269.1"/>
    <property type="molecule type" value="Genomic_DNA"/>
</dbReference>
<reference evidence="3 4" key="2">
    <citation type="submission" date="2024-05" db="EMBL/GenBank/DDBJ databases">
        <authorList>
            <person name="Chen Y."/>
            <person name="Shah S."/>
            <person name="Dougan E. K."/>
            <person name="Thang M."/>
            <person name="Chan C."/>
        </authorList>
    </citation>
    <scope>NUCLEOTIDE SEQUENCE [LARGE SCALE GENOMIC DNA]</scope>
</reference>
<evidence type="ECO:0000313" key="2">
    <source>
        <dbReference type="EMBL" id="CAI3996957.1"/>
    </source>
</evidence>
<proteinExistence type="predicted"/>
<evidence type="ECO:0000256" key="1">
    <source>
        <dbReference type="SAM" id="MobiDB-lite"/>
    </source>
</evidence>
<dbReference type="EMBL" id="CAMXCT020002269">
    <property type="protein sequence ID" value="CAL1150332.1"/>
    <property type="molecule type" value="Genomic_DNA"/>
</dbReference>
<comment type="caution">
    <text evidence="2">The sequence shown here is derived from an EMBL/GenBank/DDBJ whole genome shotgun (WGS) entry which is preliminary data.</text>
</comment>
<dbReference type="OrthoDB" id="436021at2759"/>
<dbReference type="EMBL" id="CAMXCT010002269">
    <property type="protein sequence ID" value="CAI3996957.1"/>
    <property type="molecule type" value="Genomic_DNA"/>
</dbReference>
<feature type="region of interest" description="Disordered" evidence="1">
    <location>
        <begin position="394"/>
        <end position="416"/>
    </location>
</feature>
<dbReference type="AlphaFoldDB" id="A0A9P1CTS1"/>
<dbReference type="Proteomes" id="UP001152797">
    <property type="component" value="Unassembled WGS sequence"/>
</dbReference>
<feature type="compositionally biased region" description="Basic and acidic residues" evidence="1">
    <location>
        <begin position="199"/>
        <end position="212"/>
    </location>
</feature>
<feature type="compositionally biased region" description="Basic and acidic residues" evidence="1">
    <location>
        <begin position="162"/>
        <end position="172"/>
    </location>
</feature>
<reference evidence="2" key="1">
    <citation type="submission" date="2022-10" db="EMBL/GenBank/DDBJ databases">
        <authorList>
            <person name="Chen Y."/>
            <person name="Dougan E. K."/>
            <person name="Chan C."/>
            <person name="Rhodes N."/>
            <person name="Thang M."/>
        </authorList>
    </citation>
    <scope>NUCLEOTIDE SEQUENCE</scope>
</reference>
<feature type="compositionally biased region" description="Basic and acidic residues" evidence="1">
    <location>
        <begin position="394"/>
        <end position="403"/>
    </location>
</feature>
<evidence type="ECO:0000313" key="4">
    <source>
        <dbReference type="Proteomes" id="UP001152797"/>
    </source>
</evidence>
<accession>A0A9P1CTS1</accession>
<organism evidence="2">
    <name type="scientific">Cladocopium goreaui</name>
    <dbReference type="NCBI Taxonomy" id="2562237"/>
    <lineage>
        <taxon>Eukaryota</taxon>
        <taxon>Sar</taxon>
        <taxon>Alveolata</taxon>
        <taxon>Dinophyceae</taxon>
        <taxon>Suessiales</taxon>
        <taxon>Symbiodiniaceae</taxon>
        <taxon>Cladocopium</taxon>
    </lineage>
</organism>
<gene>
    <name evidence="2" type="ORF">C1SCF055_LOCUS23387</name>
</gene>
<keyword evidence="4" id="KW-1185">Reference proteome</keyword>
<name>A0A9P1CTS1_9DINO</name>
<feature type="compositionally biased region" description="Basic and acidic residues" evidence="1">
    <location>
        <begin position="342"/>
        <end position="352"/>
    </location>
</feature>